<reference evidence="2 3" key="1">
    <citation type="submission" date="2024-07" db="EMBL/GenBank/DDBJ databases">
        <title>Marimonas sp.nov., isolated from tidal-flat sediment.</title>
        <authorList>
            <person name="Jayan J.N."/>
            <person name="Lee S.S."/>
        </authorList>
    </citation>
    <scope>NUCLEOTIDE SEQUENCE [LARGE SCALE GENOMIC DNA]</scope>
    <source>
        <strain evidence="2 3">MJW-29</strain>
    </source>
</reference>
<feature type="transmembrane region" description="Helical" evidence="1">
    <location>
        <begin position="97"/>
        <end position="118"/>
    </location>
</feature>
<comment type="caution">
    <text evidence="2">The sequence shown here is derived from an EMBL/GenBank/DDBJ whole genome shotgun (WGS) entry which is preliminary data.</text>
</comment>
<feature type="transmembrane region" description="Helical" evidence="1">
    <location>
        <begin position="195"/>
        <end position="214"/>
    </location>
</feature>
<keyword evidence="1" id="KW-0472">Membrane</keyword>
<feature type="transmembrane region" description="Helical" evidence="1">
    <location>
        <begin position="37"/>
        <end position="55"/>
    </location>
</feature>
<dbReference type="InterPro" id="IPR038770">
    <property type="entry name" value="Na+/solute_symporter_sf"/>
</dbReference>
<keyword evidence="1" id="KW-1133">Transmembrane helix</keyword>
<dbReference type="Gene3D" id="1.20.1530.20">
    <property type="match status" value="1"/>
</dbReference>
<keyword evidence="1" id="KW-0812">Transmembrane</keyword>
<name>A0ABV3RLY6_9RHOB</name>
<organism evidence="2 3">
    <name type="scientific">Sulfitobacter sediminis</name>
    <dbReference type="NCBI Taxonomy" id="3234186"/>
    <lineage>
        <taxon>Bacteria</taxon>
        <taxon>Pseudomonadati</taxon>
        <taxon>Pseudomonadota</taxon>
        <taxon>Alphaproteobacteria</taxon>
        <taxon>Rhodobacterales</taxon>
        <taxon>Roseobacteraceae</taxon>
        <taxon>Sulfitobacter</taxon>
    </lineage>
</organism>
<feature type="transmembrane region" description="Helical" evidence="1">
    <location>
        <begin position="226"/>
        <end position="247"/>
    </location>
</feature>
<feature type="transmembrane region" description="Helical" evidence="1">
    <location>
        <begin position="67"/>
        <end position="91"/>
    </location>
</feature>
<dbReference type="RefSeq" id="WP_367877690.1">
    <property type="nucleotide sequence ID" value="NZ_JBFNXX010000006.1"/>
</dbReference>
<gene>
    <name evidence="2" type="ORF">AB2B41_10260</name>
</gene>
<sequence length="312" mass="32934">MINRILWLASTHARLCLILGLAAGVALPAVAATLMPFLPQMVAALLTVTALRIGHRAALGATRDLRWGIVAVAVLQMLLPLVLLGALTLAGLENTPAALAIVLASSAPAITGSVNLALMMRLDGGRMMQMLVLGTAAFPLTVLPVLALLSQLGPAQQVIMAALKLLIVIFLATGLGFALRAWLFPKPTEGQVKALDGLSVLAFSVIVVGLMAALNPALRSDPLGVLHWTALAFAISYLLQLFALLILRKGSLRPMAGPLAIGAGNRNIAIFLVALPPDVIAPLMIFIGCWQLPMYLTPMLLPQLYRWALAHD</sequence>
<dbReference type="Proteomes" id="UP001556098">
    <property type="component" value="Unassembled WGS sequence"/>
</dbReference>
<feature type="transmembrane region" description="Helical" evidence="1">
    <location>
        <begin position="158"/>
        <end position="183"/>
    </location>
</feature>
<dbReference type="EMBL" id="JBFNXX010000006">
    <property type="protein sequence ID" value="MEW9919990.1"/>
    <property type="molecule type" value="Genomic_DNA"/>
</dbReference>
<evidence type="ECO:0000256" key="1">
    <source>
        <dbReference type="SAM" id="Phobius"/>
    </source>
</evidence>
<feature type="transmembrane region" description="Helical" evidence="1">
    <location>
        <begin position="12"/>
        <end position="31"/>
    </location>
</feature>
<feature type="transmembrane region" description="Helical" evidence="1">
    <location>
        <begin position="130"/>
        <end position="152"/>
    </location>
</feature>
<accession>A0ABV3RLY6</accession>
<keyword evidence="3" id="KW-1185">Reference proteome</keyword>
<feature type="transmembrane region" description="Helical" evidence="1">
    <location>
        <begin position="268"/>
        <end position="293"/>
    </location>
</feature>
<protein>
    <recommendedName>
        <fullName evidence="4">Bile acid:Na+ symporter, BASS family</fullName>
    </recommendedName>
</protein>
<proteinExistence type="predicted"/>
<evidence type="ECO:0000313" key="3">
    <source>
        <dbReference type="Proteomes" id="UP001556098"/>
    </source>
</evidence>
<evidence type="ECO:0000313" key="2">
    <source>
        <dbReference type="EMBL" id="MEW9919990.1"/>
    </source>
</evidence>
<evidence type="ECO:0008006" key="4">
    <source>
        <dbReference type="Google" id="ProtNLM"/>
    </source>
</evidence>